<dbReference type="PANTHER" id="PTHR31342:SF50">
    <property type="entry name" value="PROTEIN CHUP1, CHLOROPLASTIC"/>
    <property type="match status" value="1"/>
</dbReference>
<accession>A0A1E5WIS4</accession>
<comment type="caution">
    <text evidence="3">The sequence shown here is derived from an EMBL/GenBank/DDBJ whole genome shotgun (WGS) entry which is preliminary data.</text>
</comment>
<dbReference type="GO" id="GO:0009902">
    <property type="term" value="P:chloroplast relocation"/>
    <property type="evidence" value="ECO:0007669"/>
    <property type="project" value="TreeGrafter"/>
</dbReference>
<dbReference type="GO" id="GO:0009707">
    <property type="term" value="C:chloroplast outer membrane"/>
    <property type="evidence" value="ECO:0007669"/>
    <property type="project" value="TreeGrafter"/>
</dbReference>
<feature type="region of interest" description="Disordered" evidence="2">
    <location>
        <begin position="117"/>
        <end position="137"/>
    </location>
</feature>
<dbReference type="STRING" id="888268.A0A1E5WIS4"/>
<sequence>MSKLARSDSEKRAPRTPKPPPRRTKSIGPSPPSNSPLAGPSPPRPPGPPLRGGPPRPPPPGGPPRPPGAPPPRQPGGARPPPPSPANKGRARAGGRGDRMRRAPEIVEFYQALMKRGEASRQTGSARGPKASAGGTKAARSDLIGEITKNSPHLVAVSLKTCDRPPPPAIRQCLTKNMLQVKADVDTQGDFVRTLAAEVRGAAFANIEDVVAFVVWLDEELSFLVSTNSPVAPVAWRRLLAGTWVTCFALWW</sequence>
<evidence type="ECO:0000313" key="3">
    <source>
        <dbReference type="EMBL" id="OEL37286.1"/>
    </source>
</evidence>
<name>A0A1E5WIS4_9POAL</name>
<gene>
    <name evidence="3" type="ORF">BAE44_0001695</name>
</gene>
<dbReference type="Proteomes" id="UP000095767">
    <property type="component" value="Unassembled WGS sequence"/>
</dbReference>
<feature type="region of interest" description="Disordered" evidence="2">
    <location>
        <begin position="1"/>
        <end position="102"/>
    </location>
</feature>
<proteinExistence type="predicted"/>
<protein>
    <submittedName>
        <fullName evidence="3">Uncharacterized protein</fullName>
    </submittedName>
</protein>
<keyword evidence="1" id="KW-0175">Coiled coil</keyword>
<feature type="compositionally biased region" description="Pro residues" evidence="2">
    <location>
        <begin position="29"/>
        <end position="85"/>
    </location>
</feature>
<feature type="compositionally biased region" description="Basic and acidic residues" evidence="2">
    <location>
        <begin position="1"/>
        <end position="13"/>
    </location>
</feature>
<evidence type="ECO:0000256" key="1">
    <source>
        <dbReference type="ARBA" id="ARBA00023054"/>
    </source>
</evidence>
<dbReference type="InterPro" id="IPR040265">
    <property type="entry name" value="CHUP1/IPGA1-like"/>
</dbReference>
<reference evidence="3 4" key="1">
    <citation type="submission" date="2016-09" db="EMBL/GenBank/DDBJ databases">
        <title>The draft genome of Dichanthelium oligosanthes: A C3 panicoid grass species.</title>
        <authorList>
            <person name="Studer A.J."/>
            <person name="Schnable J.C."/>
            <person name="Brutnell T.P."/>
        </authorList>
    </citation>
    <scope>NUCLEOTIDE SEQUENCE [LARGE SCALE GENOMIC DNA]</scope>
    <source>
        <strain evidence="4">cv. Kellogg 1175</strain>
        <tissue evidence="3">Leaf</tissue>
    </source>
</reference>
<dbReference type="AlphaFoldDB" id="A0A1E5WIS4"/>
<evidence type="ECO:0000313" key="4">
    <source>
        <dbReference type="Proteomes" id="UP000095767"/>
    </source>
</evidence>
<evidence type="ECO:0000256" key="2">
    <source>
        <dbReference type="SAM" id="MobiDB-lite"/>
    </source>
</evidence>
<dbReference type="PANTHER" id="PTHR31342">
    <property type="entry name" value="PROTEIN CHUP1, CHLOROPLASTIC"/>
    <property type="match status" value="1"/>
</dbReference>
<organism evidence="3 4">
    <name type="scientific">Dichanthelium oligosanthes</name>
    <dbReference type="NCBI Taxonomy" id="888268"/>
    <lineage>
        <taxon>Eukaryota</taxon>
        <taxon>Viridiplantae</taxon>
        <taxon>Streptophyta</taxon>
        <taxon>Embryophyta</taxon>
        <taxon>Tracheophyta</taxon>
        <taxon>Spermatophyta</taxon>
        <taxon>Magnoliopsida</taxon>
        <taxon>Liliopsida</taxon>
        <taxon>Poales</taxon>
        <taxon>Poaceae</taxon>
        <taxon>PACMAD clade</taxon>
        <taxon>Panicoideae</taxon>
        <taxon>Panicodae</taxon>
        <taxon>Paniceae</taxon>
        <taxon>Dichantheliinae</taxon>
        <taxon>Dichanthelium</taxon>
    </lineage>
</organism>
<dbReference type="OrthoDB" id="1922539at2759"/>
<keyword evidence="4" id="KW-1185">Reference proteome</keyword>
<dbReference type="EMBL" id="LWDX02006020">
    <property type="protein sequence ID" value="OEL37286.1"/>
    <property type="molecule type" value="Genomic_DNA"/>
</dbReference>